<dbReference type="GO" id="GO:0016787">
    <property type="term" value="F:hydrolase activity"/>
    <property type="evidence" value="ECO:0007669"/>
    <property type="project" value="UniProtKB-KW"/>
</dbReference>
<evidence type="ECO:0000313" key="4">
    <source>
        <dbReference type="EMBL" id="MBH8588408.1"/>
    </source>
</evidence>
<name>A0ABS0QHF9_THEVU</name>
<accession>A0ABS0QHF9</accession>
<evidence type="ECO:0000256" key="2">
    <source>
        <dbReference type="RuleBase" id="RU003476"/>
    </source>
</evidence>
<evidence type="ECO:0000256" key="1">
    <source>
        <dbReference type="ARBA" id="ARBA00022801"/>
    </source>
</evidence>
<dbReference type="PROSITE" id="PS00893">
    <property type="entry name" value="NUDIX_BOX"/>
    <property type="match status" value="1"/>
</dbReference>
<dbReference type="Gene3D" id="3.90.79.10">
    <property type="entry name" value="Nucleoside Triphosphate Pyrophosphohydrolase"/>
    <property type="match status" value="1"/>
</dbReference>
<gene>
    <name evidence="4" type="ORF">I8U22_06185</name>
</gene>
<dbReference type="InterPro" id="IPR000086">
    <property type="entry name" value="NUDIX_hydrolase_dom"/>
</dbReference>
<reference evidence="4 5" key="1">
    <citation type="submission" date="2020-12" db="EMBL/GenBank/DDBJ databases">
        <title>WGS of Thermoactinomyces spp.</title>
        <authorList>
            <person name="Cheng K."/>
        </authorList>
    </citation>
    <scope>NUCLEOTIDE SEQUENCE [LARGE SCALE GENOMIC DNA]</scope>
    <source>
        <strain evidence="5">CICC 10650\ACCC 41061</strain>
    </source>
</reference>
<dbReference type="InterPro" id="IPR015797">
    <property type="entry name" value="NUDIX_hydrolase-like_dom_sf"/>
</dbReference>
<keyword evidence="1 2" id="KW-0378">Hydrolase</keyword>
<dbReference type="SUPFAM" id="SSF55811">
    <property type="entry name" value="Nudix"/>
    <property type="match status" value="1"/>
</dbReference>
<dbReference type="PROSITE" id="PS51462">
    <property type="entry name" value="NUDIX"/>
    <property type="match status" value="1"/>
</dbReference>
<dbReference type="PRINTS" id="PR00502">
    <property type="entry name" value="NUDIXFAMILY"/>
</dbReference>
<sequence>MKEISAGGVVFREKHGRYEILMIKDRFEHWTLPKGKQEPGETVEETALREIEEETGIKGEILRPLVTVQYTYEHLQHGETDKVVHYFLVKAMDGTESPQLEEIDDVTWLTVKEALSRQALHGYSNNQEVMDQAVDFLTNECG</sequence>
<feature type="domain" description="Nudix hydrolase" evidence="3">
    <location>
        <begin position="1"/>
        <end position="131"/>
    </location>
</feature>
<protein>
    <submittedName>
        <fullName evidence="4">NUDIX hydrolase</fullName>
    </submittedName>
</protein>
<keyword evidence="5" id="KW-1185">Reference proteome</keyword>
<dbReference type="RefSeq" id="WP_037994539.1">
    <property type="nucleotide sequence ID" value="NZ_CP039710.1"/>
</dbReference>
<evidence type="ECO:0000313" key="5">
    <source>
        <dbReference type="Proteomes" id="UP000641910"/>
    </source>
</evidence>
<dbReference type="InterPro" id="IPR051325">
    <property type="entry name" value="Nudix_hydrolase_domain"/>
</dbReference>
<comment type="caution">
    <text evidence="4">The sequence shown here is derived from an EMBL/GenBank/DDBJ whole genome shotgun (WGS) entry which is preliminary data.</text>
</comment>
<proteinExistence type="inferred from homology"/>
<dbReference type="PANTHER" id="PTHR21340">
    <property type="entry name" value="DIADENOSINE 5,5-P1,P4-TETRAPHOSPHATE PYROPHOSPHOHYDROLASE MUTT"/>
    <property type="match status" value="1"/>
</dbReference>
<organism evidence="4 5">
    <name type="scientific">Thermoactinomyces vulgaris</name>
    <dbReference type="NCBI Taxonomy" id="2026"/>
    <lineage>
        <taxon>Bacteria</taxon>
        <taxon>Bacillati</taxon>
        <taxon>Bacillota</taxon>
        <taxon>Bacilli</taxon>
        <taxon>Bacillales</taxon>
        <taxon>Thermoactinomycetaceae</taxon>
        <taxon>Thermoactinomyces</taxon>
    </lineage>
</organism>
<dbReference type="Pfam" id="PF00293">
    <property type="entry name" value="NUDIX"/>
    <property type="match status" value="1"/>
</dbReference>
<dbReference type="PANTHER" id="PTHR21340:SF0">
    <property type="entry name" value="BIS(5'-NUCLEOSYL)-TETRAPHOSPHATASE [ASYMMETRICAL]"/>
    <property type="match status" value="1"/>
</dbReference>
<dbReference type="CDD" id="cd03673">
    <property type="entry name" value="NUDIX_Ap6A_hydrolase"/>
    <property type="match status" value="1"/>
</dbReference>
<evidence type="ECO:0000259" key="3">
    <source>
        <dbReference type="PROSITE" id="PS51462"/>
    </source>
</evidence>
<dbReference type="Proteomes" id="UP000641910">
    <property type="component" value="Unassembled WGS sequence"/>
</dbReference>
<comment type="similarity">
    <text evidence="2">Belongs to the Nudix hydrolase family.</text>
</comment>
<dbReference type="InterPro" id="IPR020476">
    <property type="entry name" value="Nudix_hydrolase"/>
</dbReference>
<dbReference type="EMBL" id="JAECVU010000003">
    <property type="protein sequence ID" value="MBH8588408.1"/>
    <property type="molecule type" value="Genomic_DNA"/>
</dbReference>
<dbReference type="InterPro" id="IPR020084">
    <property type="entry name" value="NUDIX_hydrolase_CS"/>
</dbReference>